<name>A0A7Y7URI7_9SPHN</name>
<dbReference type="Proteomes" id="UP000531581">
    <property type="component" value="Unassembled WGS sequence"/>
</dbReference>
<evidence type="ECO:0000313" key="1">
    <source>
        <dbReference type="EMBL" id="NNG52652.1"/>
    </source>
</evidence>
<evidence type="ECO:0008006" key="5">
    <source>
        <dbReference type="Google" id="ProtNLM"/>
    </source>
</evidence>
<dbReference type="Proteomes" id="UP000557656">
    <property type="component" value="Unassembled WGS sequence"/>
</dbReference>
<comment type="caution">
    <text evidence="2">The sequence shown here is derived from an EMBL/GenBank/DDBJ whole genome shotgun (WGS) entry which is preliminary data.</text>
</comment>
<dbReference type="InterPro" id="IPR011990">
    <property type="entry name" value="TPR-like_helical_dom_sf"/>
</dbReference>
<dbReference type="AlphaFoldDB" id="A0A7Y7URI7"/>
<accession>A0A7Y7URI7</accession>
<gene>
    <name evidence="1" type="ORF">HKX05_04745</name>
    <name evidence="2" type="ORF">HLV41_10105</name>
</gene>
<dbReference type="EMBL" id="JABEOV010000006">
    <property type="protein sequence ID" value="NNG52652.1"/>
    <property type="molecule type" value="Genomic_DNA"/>
</dbReference>
<keyword evidence="4" id="KW-1185">Reference proteome</keyword>
<evidence type="ECO:0000313" key="3">
    <source>
        <dbReference type="Proteomes" id="UP000531581"/>
    </source>
</evidence>
<evidence type="ECO:0000313" key="2">
    <source>
        <dbReference type="EMBL" id="NVP31395.1"/>
    </source>
</evidence>
<sequence>MEVILGETAGNRLYLRGLAIRYKRWRRQAGCWTPIIWHLALRGHTGGMIELADWFSRIGGPKSLGTPADAFSAAGLYRRAWRKGDARAANNMAVSCFNGNDMMGYRHWLRCAAKAGDTGAARELRNFETRLPHRLAQRVGRLRPQQKRDATY</sequence>
<dbReference type="Gene3D" id="1.25.40.10">
    <property type="entry name" value="Tetratricopeptide repeat domain"/>
    <property type="match status" value="1"/>
</dbReference>
<protein>
    <recommendedName>
        <fullName evidence="5">Sel1 repeat family protein</fullName>
    </recommendedName>
</protein>
<evidence type="ECO:0000313" key="4">
    <source>
        <dbReference type="Proteomes" id="UP000557656"/>
    </source>
</evidence>
<proteinExistence type="predicted"/>
<dbReference type="EMBL" id="JABYQV010000006">
    <property type="protein sequence ID" value="NVP31395.1"/>
    <property type="molecule type" value="Genomic_DNA"/>
</dbReference>
<dbReference type="RefSeq" id="WP_170171348.1">
    <property type="nucleotide sequence ID" value="NZ_JABEOV010000006.1"/>
</dbReference>
<reference evidence="3 4" key="1">
    <citation type="submission" date="2020-05" db="EMBL/GenBank/DDBJ databases">
        <title>Draft Genome Sequences of Sphingomonas sp. Isolated from the International Space Station.</title>
        <authorList>
            <person name="Bijlani S."/>
            <person name="Singh N.K."/>
            <person name="Mason C.E."/>
            <person name="Wang C.C."/>
            <person name="Venkateswaran K."/>
        </authorList>
    </citation>
    <scope>NUCLEOTIDE SEQUENCE [LARGE SCALE GENOMIC DNA]</scope>
    <source>
        <strain evidence="1 4">IIF7SW-B5</strain>
        <strain evidence="2">ISS-IIF7SWP</strain>
    </source>
</reference>
<organism evidence="2 3">
    <name type="scientific">Sphingomonas sanguinis</name>
    <dbReference type="NCBI Taxonomy" id="33051"/>
    <lineage>
        <taxon>Bacteria</taxon>
        <taxon>Pseudomonadati</taxon>
        <taxon>Pseudomonadota</taxon>
        <taxon>Alphaproteobacteria</taxon>
        <taxon>Sphingomonadales</taxon>
        <taxon>Sphingomonadaceae</taxon>
        <taxon>Sphingomonas</taxon>
    </lineage>
</organism>